<name>A0A915ET20_9BILA</name>
<dbReference type="WBParaSite" id="jg8998">
    <property type="protein sequence ID" value="jg8998"/>
    <property type="gene ID" value="jg8998"/>
</dbReference>
<keyword evidence="2" id="KW-1185">Reference proteome</keyword>
<evidence type="ECO:0000313" key="2">
    <source>
        <dbReference type="Proteomes" id="UP000887574"/>
    </source>
</evidence>
<sequence length="70" mass="8011">MAEILNIHRKKCLDLHPQEDLPEMSGFEGQAPLPPRLLGPPGNRVVRNRPFAHCEVDYFGPVRVRMEHVV</sequence>
<evidence type="ECO:0000256" key="1">
    <source>
        <dbReference type="SAM" id="MobiDB-lite"/>
    </source>
</evidence>
<dbReference type="AlphaFoldDB" id="A0A915ET20"/>
<reference evidence="3" key="1">
    <citation type="submission" date="2022-11" db="UniProtKB">
        <authorList>
            <consortium name="WormBaseParasite"/>
        </authorList>
    </citation>
    <scope>IDENTIFICATION</scope>
</reference>
<evidence type="ECO:0000313" key="3">
    <source>
        <dbReference type="WBParaSite" id="jg8998"/>
    </source>
</evidence>
<proteinExistence type="predicted"/>
<dbReference type="Proteomes" id="UP000887574">
    <property type="component" value="Unplaced"/>
</dbReference>
<feature type="region of interest" description="Disordered" evidence="1">
    <location>
        <begin position="21"/>
        <end position="41"/>
    </location>
</feature>
<organism evidence="2 3">
    <name type="scientific">Ditylenchus dipsaci</name>
    <dbReference type="NCBI Taxonomy" id="166011"/>
    <lineage>
        <taxon>Eukaryota</taxon>
        <taxon>Metazoa</taxon>
        <taxon>Ecdysozoa</taxon>
        <taxon>Nematoda</taxon>
        <taxon>Chromadorea</taxon>
        <taxon>Rhabditida</taxon>
        <taxon>Tylenchina</taxon>
        <taxon>Tylenchomorpha</taxon>
        <taxon>Sphaerularioidea</taxon>
        <taxon>Anguinidae</taxon>
        <taxon>Anguininae</taxon>
        <taxon>Ditylenchus</taxon>
    </lineage>
</organism>
<protein>
    <submittedName>
        <fullName evidence="3">Uncharacterized protein</fullName>
    </submittedName>
</protein>
<accession>A0A915ET20</accession>